<feature type="region of interest" description="Disordered" evidence="1">
    <location>
        <begin position="81"/>
        <end position="119"/>
    </location>
</feature>
<reference evidence="2 3" key="1">
    <citation type="submission" date="2015-08" db="EMBL/GenBank/DDBJ databases">
        <title>Next Generation Sequencing and Analysis of the Genome of Puccinia sorghi L Schw, the Causal Agent of Maize Common Rust.</title>
        <authorList>
            <person name="Rochi L."/>
            <person name="Burguener G."/>
            <person name="Darino M."/>
            <person name="Turjanski A."/>
            <person name="Kreff E."/>
            <person name="Dieguez M.J."/>
            <person name="Sacco F."/>
        </authorList>
    </citation>
    <scope>NUCLEOTIDE SEQUENCE [LARGE SCALE GENOMIC DNA]</scope>
    <source>
        <strain evidence="2 3">RO10H11247</strain>
    </source>
</reference>
<evidence type="ECO:0000313" key="3">
    <source>
        <dbReference type="Proteomes" id="UP000037035"/>
    </source>
</evidence>
<gene>
    <name evidence="2" type="ORF">VP01_1560g5</name>
</gene>
<dbReference type="AlphaFoldDB" id="A0A0L6VIL7"/>
<name>A0A0L6VIL7_9BASI</name>
<evidence type="ECO:0000313" key="2">
    <source>
        <dbReference type="EMBL" id="KNZ60392.1"/>
    </source>
</evidence>
<organism evidence="2 3">
    <name type="scientific">Puccinia sorghi</name>
    <dbReference type="NCBI Taxonomy" id="27349"/>
    <lineage>
        <taxon>Eukaryota</taxon>
        <taxon>Fungi</taxon>
        <taxon>Dikarya</taxon>
        <taxon>Basidiomycota</taxon>
        <taxon>Pucciniomycotina</taxon>
        <taxon>Pucciniomycetes</taxon>
        <taxon>Pucciniales</taxon>
        <taxon>Pucciniaceae</taxon>
        <taxon>Puccinia</taxon>
    </lineage>
</organism>
<feature type="compositionally biased region" description="Basic and acidic residues" evidence="1">
    <location>
        <begin position="81"/>
        <end position="97"/>
    </location>
</feature>
<keyword evidence="3" id="KW-1185">Reference proteome</keyword>
<evidence type="ECO:0000256" key="1">
    <source>
        <dbReference type="SAM" id="MobiDB-lite"/>
    </source>
</evidence>
<feature type="compositionally biased region" description="Acidic residues" evidence="1">
    <location>
        <begin position="98"/>
        <end position="119"/>
    </location>
</feature>
<dbReference type="EMBL" id="LAVV01006230">
    <property type="protein sequence ID" value="KNZ60392.1"/>
    <property type="molecule type" value="Genomic_DNA"/>
</dbReference>
<comment type="caution">
    <text evidence="2">The sequence shown here is derived from an EMBL/GenBank/DDBJ whole genome shotgun (WGS) entry which is preliminary data.</text>
</comment>
<sequence length="119" mass="13631">MAKDFQRISVYSDLEKQKLDLRGQFGKLIGFYVNLKSYKVRTSKGQFVDSKNVKFLGFTNPTTAVDNNELVVTLKEDKISPKKEQTVREEPKIKTKEAEEEINYTEPDICDEEATDSSS</sequence>
<dbReference type="Proteomes" id="UP000037035">
    <property type="component" value="Unassembled WGS sequence"/>
</dbReference>
<protein>
    <submittedName>
        <fullName evidence="2">Uncharacterized protein</fullName>
    </submittedName>
</protein>
<proteinExistence type="predicted"/>
<dbReference type="VEuPathDB" id="FungiDB:VP01_1560g5"/>
<accession>A0A0L6VIL7</accession>